<gene>
    <name evidence="2" type="ORF">E6C60_0104</name>
</gene>
<dbReference type="EMBL" id="CP040396">
    <property type="protein sequence ID" value="QCT00831.1"/>
    <property type="molecule type" value="Genomic_DNA"/>
</dbReference>
<feature type="transmembrane region" description="Helical" evidence="1">
    <location>
        <begin position="155"/>
        <end position="176"/>
    </location>
</feature>
<sequence>MKDQFYVIILLFVYRLLWGYCLYRLISSIVVPLLLRYPDPAPHELSRLLYFFEGELALTRGGLLSGAVWMLILLAAVHILLTPCIRAGMMYHLHREAEGERGLFLFQGMRKLWKPLTLFYILELILLGLPLYWLLPEALPSFIEAARHPQALLQPGLWVLGWLLYVWIIRLALLYMQFGYTSGTGTPSALLLFLRRLGSALPLSLLIGGLALLSSLLIGGMSLWWSGLIGLLLQQASYFLKSLFQVWGMASQYHVFKSSSTK</sequence>
<keyword evidence="1" id="KW-1133">Transmembrane helix</keyword>
<dbReference type="AlphaFoldDB" id="A0A4P8XHR0"/>
<proteinExistence type="predicted"/>
<keyword evidence="3" id="KW-1185">Reference proteome</keyword>
<dbReference type="Proteomes" id="UP000300879">
    <property type="component" value="Chromosome"/>
</dbReference>
<keyword evidence="1" id="KW-0812">Transmembrane</keyword>
<name>A0A4P8XHR0_9BACL</name>
<accession>A0A4P8XHR0</accession>
<feature type="transmembrane region" description="Helical" evidence="1">
    <location>
        <begin position="197"/>
        <end position="217"/>
    </location>
</feature>
<dbReference type="KEGG" id="palo:E6C60_0104"/>
<evidence type="ECO:0000313" key="2">
    <source>
        <dbReference type="EMBL" id="QCT00831.1"/>
    </source>
</evidence>
<feature type="transmembrane region" description="Helical" evidence="1">
    <location>
        <begin position="116"/>
        <end position="135"/>
    </location>
</feature>
<feature type="transmembrane region" description="Helical" evidence="1">
    <location>
        <begin position="12"/>
        <end position="37"/>
    </location>
</feature>
<evidence type="ECO:0000256" key="1">
    <source>
        <dbReference type="SAM" id="Phobius"/>
    </source>
</evidence>
<keyword evidence="1" id="KW-0472">Membrane</keyword>
<organism evidence="2 3">
    <name type="scientific">Paenibacillus algicola</name>
    <dbReference type="NCBI Taxonomy" id="2565926"/>
    <lineage>
        <taxon>Bacteria</taxon>
        <taxon>Bacillati</taxon>
        <taxon>Bacillota</taxon>
        <taxon>Bacilli</taxon>
        <taxon>Bacillales</taxon>
        <taxon>Paenibacillaceae</taxon>
        <taxon>Paenibacillus</taxon>
    </lineage>
</organism>
<protein>
    <submittedName>
        <fullName evidence="2">Uncharacterized protein</fullName>
    </submittedName>
</protein>
<reference evidence="2 3" key="1">
    <citation type="submission" date="2019-05" db="EMBL/GenBank/DDBJ databases">
        <authorList>
            <person name="Chen C."/>
        </authorList>
    </citation>
    <scope>NUCLEOTIDE SEQUENCE [LARGE SCALE GENOMIC DNA]</scope>
    <source>
        <strain evidence="2 3">HB172198</strain>
    </source>
</reference>
<evidence type="ECO:0000313" key="3">
    <source>
        <dbReference type="Proteomes" id="UP000300879"/>
    </source>
</evidence>
<feature type="transmembrane region" description="Helical" evidence="1">
    <location>
        <begin position="57"/>
        <end position="81"/>
    </location>
</feature>